<dbReference type="AlphaFoldDB" id="A0A261EVZ9"/>
<feature type="compositionally biased region" description="Polar residues" evidence="1">
    <location>
        <begin position="25"/>
        <end position="48"/>
    </location>
</feature>
<organism evidence="3 4">
    <name type="scientific">Pseudoscardovia radai</name>
    <dbReference type="NCBI Taxonomy" id="987066"/>
    <lineage>
        <taxon>Bacteria</taxon>
        <taxon>Bacillati</taxon>
        <taxon>Actinomycetota</taxon>
        <taxon>Actinomycetes</taxon>
        <taxon>Bifidobacteriales</taxon>
        <taxon>Bifidobacteriaceae</taxon>
        <taxon>Pseudoscardovia</taxon>
    </lineage>
</organism>
<keyword evidence="2" id="KW-1133">Transmembrane helix</keyword>
<feature type="region of interest" description="Disordered" evidence="1">
    <location>
        <begin position="155"/>
        <end position="188"/>
    </location>
</feature>
<evidence type="ECO:0000256" key="2">
    <source>
        <dbReference type="SAM" id="Phobius"/>
    </source>
</evidence>
<feature type="compositionally biased region" description="Polar residues" evidence="1">
    <location>
        <begin position="344"/>
        <end position="356"/>
    </location>
</feature>
<feature type="compositionally biased region" description="Polar residues" evidence="1">
    <location>
        <begin position="314"/>
        <end position="327"/>
    </location>
</feature>
<feature type="region of interest" description="Disordered" evidence="1">
    <location>
        <begin position="232"/>
        <end position="364"/>
    </location>
</feature>
<sequence>MEKNTMTDHRFTGFPRRFRRDGKSATRTSENQQSSTVEPDTTKLTTSAALPPHASDGTTTATKGNSTFTKIVDSVKQMPTILFATYVFTVIGVIGWFTPLKTSGIIAALVGIVTGIVSLIKNRKNDQHKRNSIIATIVCVVALLGCAATAPASSSSTQAESTAASSAPSTEASSSETTSSTPTQDPRLPQAQQDLQSKLTEANTLLASSENQVADESTRVALTQAITAASAVTSENPDDYTQAQQSLQSAMDAVTSSEQQKQAADAAAQQAAQEEASREAEQQAQQQAAQQAQQQAAQQAQQQAQQQATQSAQKPTQSTQSNTNTGKTIRRGEFCSKSRIGEQATASNGGTVTCTADGNRARWK</sequence>
<feature type="compositionally biased region" description="Low complexity" evidence="1">
    <location>
        <begin position="256"/>
        <end position="274"/>
    </location>
</feature>
<feature type="transmembrane region" description="Helical" evidence="2">
    <location>
        <begin position="103"/>
        <end position="120"/>
    </location>
</feature>
<dbReference type="EMBL" id="MWWR01000012">
    <property type="protein sequence ID" value="OZG51041.1"/>
    <property type="molecule type" value="Genomic_DNA"/>
</dbReference>
<reference evidence="3 4" key="1">
    <citation type="journal article" date="2017" name="BMC Genomics">
        <title>Comparative genomic and phylogenomic analyses of the Bifidobacteriaceae family.</title>
        <authorList>
            <person name="Lugli G.A."/>
            <person name="Milani C."/>
            <person name="Turroni F."/>
            <person name="Duranti S."/>
            <person name="Mancabelli L."/>
            <person name="Mangifesta M."/>
            <person name="Ferrario C."/>
            <person name="Modesto M."/>
            <person name="Mattarelli P."/>
            <person name="Jiri K."/>
            <person name="van Sinderen D."/>
            <person name="Ventura M."/>
        </authorList>
    </citation>
    <scope>NUCLEOTIDE SEQUENCE [LARGE SCALE GENOMIC DNA]</scope>
    <source>
        <strain evidence="3 4">DSM 24742</strain>
    </source>
</reference>
<evidence type="ECO:0000313" key="3">
    <source>
        <dbReference type="EMBL" id="OZG51041.1"/>
    </source>
</evidence>
<name>A0A261EVZ9_9BIFI</name>
<feature type="compositionally biased region" description="Basic and acidic residues" evidence="1">
    <location>
        <begin position="330"/>
        <end position="340"/>
    </location>
</feature>
<protein>
    <submittedName>
        <fullName evidence="3">Uncharacterized protein</fullName>
    </submittedName>
</protein>
<evidence type="ECO:0000256" key="1">
    <source>
        <dbReference type="SAM" id="MobiDB-lite"/>
    </source>
</evidence>
<keyword evidence="2" id="KW-0472">Membrane</keyword>
<keyword evidence="2" id="KW-0812">Transmembrane</keyword>
<evidence type="ECO:0000313" key="4">
    <source>
        <dbReference type="Proteomes" id="UP000216725"/>
    </source>
</evidence>
<dbReference type="Proteomes" id="UP000216725">
    <property type="component" value="Unassembled WGS sequence"/>
</dbReference>
<accession>A0A261EVZ9</accession>
<gene>
    <name evidence="3" type="ORF">PSRA_1335</name>
</gene>
<proteinExistence type="predicted"/>
<feature type="compositionally biased region" description="Polar residues" evidence="1">
    <location>
        <begin position="232"/>
        <end position="249"/>
    </location>
</feature>
<feature type="compositionally biased region" description="Basic and acidic residues" evidence="1">
    <location>
        <begin position="1"/>
        <end position="11"/>
    </location>
</feature>
<feature type="compositionally biased region" description="Low complexity" evidence="1">
    <location>
        <begin position="155"/>
        <end position="184"/>
    </location>
</feature>
<feature type="region of interest" description="Disordered" evidence="1">
    <location>
        <begin position="1"/>
        <end position="63"/>
    </location>
</feature>
<keyword evidence="4" id="KW-1185">Reference proteome</keyword>
<feature type="transmembrane region" description="Helical" evidence="2">
    <location>
        <begin position="80"/>
        <end position="97"/>
    </location>
</feature>
<comment type="caution">
    <text evidence="3">The sequence shown here is derived from an EMBL/GenBank/DDBJ whole genome shotgun (WGS) entry which is preliminary data.</text>
</comment>
<feature type="compositionally biased region" description="Low complexity" evidence="1">
    <location>
        <begin position="282"/>
        <end position="313"/>
    </location>
</feature>
<feature type="transmembrane region" description="Helical" evidence="2">
    <location>
        <begin position="132"/>
        <end position="152"/>
    </location>
</feature>